<dbReference type="InterPro" id="IPR036259">
    <property type="entry name" value="MFS_trans_sf"/>
</dbReference>
<feature type="transmembrane region" description="Helical" evidence="10">
    <location>
        <begin position="325"/>
        <end position="345"/>
    </location>
</feature>
<dbReference type="GO" id="GO:0022857">
    <property type="term" value="F:transmembrane transporter activity"/>
    <property type="evidence" value="ECO:0007669"/>
    <property type="project" value="InterPro"/>
</dbReference>
<dbReference type="PROSITE" id="PS50850">
    <property type="entry name" value="MFS"/>
    <property type="match status" value="1"/>
</dbReference>
<dbReference type="EMBL" id="PQXL01000931">
    <property type="protein sequence ID" value="THV43772.1"/>
    <property type="molecule type" value="Genomic_DNA"/>
</dbReference>
<evidence type="ECO:0000313" key="13">
    <source>
        <dbReference type="Proteomes" id="UP000308671"/>
    </source>
</evidence>
<dbReference type="PANTHER" id="PTHR23501:SF199">
    <property type="entry name" value="MFS EFFLUX TRANSPORTER INPD-RELATED"/>
    <property type="match status" value="1"/>
</dbReference>
<feature type="transmembrane region" description="Helical" evidence="10">
    <location>
        <begin position="583"/>
        <end position="602"/>
    </location>
</feature>
<keyword evidence="6 10" id="KW-1133">Transmembrane helix</keyword>
<reference evidence="12 13" key="1">
    <citation type="submission" date="2017-12" db="EMBL/GenBank/DDBJ databases">
        <title>Comparative genomics of Botrytis spp.</title>
        <authorList>
            <person name="Valero-Jimenez C.A."/>
            <person name="Tapia P."/>
            <person name="Veloso J."/>
            <person name="Silva-Moreno E."/>
            <person name="Staats M."/>
            <person name="Valdes J.H."/>
            <person name="Van Kan J.A.L."/>
        </authorList>
    </citation>
    <scope>NUCLEOTIDE SEQUENCE [LARGE SCALE GENOMIC DNA]</scope>
    <source>
        <strain evidence="12 13">MUCL435</strain>
    </source>
</reference>
<name>A0A4S8QK99_9HELO</name>
<keyword evidence="8" id="KW-0325">Glycoprotein</keyword>
<dbReference type="AlphaFoldDB" id="A0A4S8QK99"/>
<dbReference type="InterPro" id="IPR011701">
    <property type="entry name" value="MFS"/>
</dbReference>
<evidence type="ECO:0000256" key="7">
    <source>
        <dbReference type="ARBA" id="ARBA00023136"/>
    </source>
</evidence>
<keyword evidence="3" id="KW-0813">Transport</keyword>
<feature type="transmembrane region" description="Helical" evidence="10">
    <location>
        <begin position="403"/>
        <end position="422"/>
    </location>
</feature>
<dbReference type="PRINTS" id="PR01036">
    <property type="entry name" value="TCRTETB"/>
</dbReference>
<feature type="transmembrane region" description="Helical" evidence="10">
    <location>
        <begin position="292"/>
        <end position="313"/>
    </location>
</feature>
<evidence type="ECO:0000256" key="1">
    <source>
        <dbReference type="ARBA" id="ARBA00004651"/>
    </source>
</evidence>
<keyword evidence="13" id="KW-1185">Reference proteome</keyword>
<feature type="transmembrane region" description="Helical" evidence="10">
    <location>
        <begin position="189"/>
        <end position="212"/>
    </location>
</feature>
<feature type="transmembrane region" description="Helical" evidence="10">
    <location>
        <begin position="249"/>
        <end position="272"/>
    </location>
</feature>
<keyword evidence="7 10" id="KW-0472">Membrane</keyword>
<dbReference type="GO" id="GO:0005886">
    <property type="term" value="C:plasma membrane"/>
    <property type="evidence" value="ECO:0007669"/>
    <property type="project" value="UniProtKB-SubCell"/>
</dbReference>
<accession>A0A4S8QK99</accession>
<feature type="compositionally biased region" description="Low complexity" evidence="9">
    <location>
        <begin position="9"/>
        <end position="19"/>
    </location>
</feature>
<feature type="transmembrane region" description="Helical" evidence="10">
    <location>
        <begin position="471"/>
        <end position="489"/>
    </location>
</feature>
<dbReference type="FunFam" id="1.20.1250.20:FF:000489">
    <property type="entry name" value="MFS general substrate transporter"/>
    <property type="match status" value="1"/>
</dbReference>
<feature type="transmembrane region" description="Helical" evidence="10">
    <location>
        <begin position="224"/>
        <end position="243"/>
    </location>
</feature>
<proteinExistence type="inferred from homology"/>
<keyword evidence="5 10" id="KW-0812">Transmembrane</keyword>
<feature type="transmembrane region" description="Helical" evidence="10">
    <location>
        <begin position="443"/>
        <end position="465"/>
    </location>
</feature>
<feature type="region of interest" description="Disordered" evidence="9">
    <location>
        <begin position="1"/>
        <end position="62"/>
    </location>
</feature>
<evidence type="ECO:0000256" key="10">
    <source>
        <dbReference type="SAM" id="Phobius"/>
    </source>
</evidence>
<evidence type="ECO:0000256" key="3">
    <source>
        <dbReference type="ARBA" id="ARBA00022448"/>
    </source>
</evidence>
<keyword evidence="4" id="KW-1003">Cell membrane</keyword>
<feature type="transmembrane region" description="Helical" evidence="10">
    <location>
        <begin position="134"/>
        <end position="152"/>
    </location>
</feature>
<evidence type="ECO:0000256" key="8">
    <source>
        <dbReference type="ARBA" id="ARBA00023180"/>
    </source>
</evidence>
<dbReference type="Proteomes" id="UP000308671">
    <property type="component" value="Unassembled WGS sequence"/>
</dbReference>
<dbReference type="FunFam" id="1.20.1720.10:FF:000012">
    <property type="entry name" value="MFS toxin efflux pump (AflT)"/>
    <property type="match status" value="1"/>
</dbReference>
<dbReference type="SUPFAM" id="SSF103473">
    <property type="entry name" value="MFS general substrate transporter"/>
    <property type="match status" value="1"/>
</dbReference>
<feature type="transmembrane region" description="Helical" evidence="10">
    <location>
        <begin position="98"/>
        <end position="122"/>
    </location>
</feature>
<organism evidence="12 13">
    <name type="scientific">Botrytis galanthina</name>
    <dbReference type="NCBI Taxonomy" id="278940"/>
    <lineage>
        <taxon>Eukaryota</taxon>
        <taxon>Fungi</taxon>
        <taxon>Dikarya</taxon>
        <taxon>Ascomycota</taxon>
        <taxon>Pezizomycotina</taxon>
        <taxon>Leotiomycetes</taxon>
        <taxon>Helotiales</taxon>
        <taxon>Sclerotiniaceae</taxon>
        <taxon>Botrytis</taxon>
    </lineage>
</organism>
<evidence type="ECO:0000256" key="6">
    <source>
        <dbReference type="ARBA" id="ARBA00022989"/>
    </source>
</evidence>
<feature type="compositionally biased region" description="Basic and acidic residues" evidence="9">
    <location>
        <begin position="34"/>
        <end position="47"/>
    </location>
</feature>
<evidence type="ECO:0000256" key="2">
    <source>
        <dbReference type="ARBA" id="ARBA00007520"/>
    </source>
</evidence>
<dbReference type="CDD" id="cd17502">
    <property type="entry name" value="MFS_Azr1_MDR_like"/>
    <property type="match status" value="1"/>
</dbReference>
<feature type="transmembrane region" description="Helical" evidence="10">
    <location>
        <begin position="164"/>
        <end position="183"/>
    </location>
</feature>
<dbReference type="InterPro" id="IPR020846">
    <property type="entry name" value="MFS_dom"/>
</dbReference>
<sequence>MIDEKVPPTTSASISSSSTMHEKSDAEQAILAREAMKKDAELSEKPSETIPSVHEGDNDNPIELKKTKSAAEIQQEELNRVHTSAEGVEYPTGVKLQLISLALCLSVFLTALDNSIIATAIPKITDQFHSLNDVGWYGSAYLLTTASFQLLFGKFYSYFSIKWVYLVAIAIFELGSLICGVAPNSIALIIGRAIAGLGSAGILSGALIIVAYSVPLVKRPMYTGLIGAMYGIASVVGPLLGGVFTDKATWRWCFLINLPIGAVTVLVILVFFKAPDREAVADLPWKERIKEFDLLGTAFFIPAIICLLLALQWGGTKYPWGNGRIIALFVLFGVLIGIFIAIQFWKGDSATVPPSIMKKRSMWSAAWFSFCLGSYFLLLIYYLPIWFQAVKGDSAVKSGVSNIPMVLTLVIVRFVQLCLSSGSFMLTKSSSIISGALVTTIGYYAPLMIVSSVIASIGIGLLTTFKPDTNHAAWIGYQCLAGIGIGFGMQQPLIACQTVLDISQVPTGTSVIVFVQTLGGALFVSIGQNVFTNKLAQNLAHYVPDLNPAVVLSTGATSIQKDIAPEYLAGVTISYNNALTQSFLVAAVMAALTIIGSVAIEWKSVKGKKIEMAAA</sequence>
<feature type="domain" description="Major facilitator superfamily (MFS) profile" evidence="11">
    <location>
        <begin position="99"/>
        <end position="605"/>
    </location>
</feature>
<comment type="subcellular location">
    <subcellularLocation>
        <location evidence="1">Cell membrane</location>
        <topology evidence="1">Multi-pass membrane protein</topology>
    </subcellularLocation>
</comment>
<dbReference type="PANTHER" id="PTHR23501">
    <property type="entry name" value="MAJOR FACILITATOR SUPERFAMILY"/>
    <property type="match status" value="1"/>
</dbReference>
<evidence type="ECO:0000259" key="11">
    <source>
        <dbReference type="PROSITE" id="PS50850"/>
    </source>
</evidence>
<dbReference type="FunFam" id="1.20.1250.20:FF:000196">
    <property type="entry name" value="MFS toxin efflux pump (AflT)"/>
    <property type="match status" value="1"/>
</dbReference>
<comment type="similarity">
    <text evidence="2">Belongs to the major facilitator superfamily. TCR/Tet family.</text>
</comment>
<evidence type="ECO:0000256" key="9">
    <source>
        <dbReference type="SAM" id="MobiDB-lite"/>
    </source>
</evidence>
<comment type="caution">
    <text evidence="12">The sequence shown here is derived from an EMBL/GenBank/DDBJ whole genome shotgun (WGS) entry which is preliminary data.</text>
</comment>
<feature type="transmembrane region" description="Helical" evidence="10">
    <location>
        <begin position="365"/>
        <end position="383"/>
    </location>
</feature>
<evidence type="ECO:0000256" key="5">
    <source>
        <dbReference type="ARBA" id="ARBA00022692"/>
    </source>
</evidence>
<gene>
    <name evidence="12" type="ORF">BGAL_0936g00010</name>
</gene>
<dbReference type="OrthoDB" id="10021397at2759"/>
<dbReference type="Gene3D" id="1.20.1250.20">
    <property type="entry name" value="MFS general substrate transporter like domains"/>
    <property type="match status" value="1"/>
</dbReference>
<protein>
    <recommendedName>
        <fullName evidence="11">Major facilitator superfamily (MFS) profile domain-containing protein</fullName>
    </recommendedName>
</protein>
<evidence type="ECO:0000256" key="4">
    <source>
        <dbReference type="ARBA" id="ARBA00022475"/>
    </source>
</evidence>
<evidence type="ECO:0000313" key="12">
    <source>
        <dbReference type="EMBL" id="THV43772.1"/>
    </source>
</evidence>
<feature type="transmembrane region" description="Helical" evidence="10">
    <location>
        <begin position="510"/>
        <end position="531"/>
    </location>
</feature>
<dbReference type="Pfam" id="PF07690">
    <property type="entry name" value="MFS_1"/>
    <property type="match status" value="1"/>
</dbReference>